<reference evidence="3" key="2">
    <citation type="submission" date="2020-05" db="EMBL/GenBank/DDBJ databases">
        <authorList>
            <person name="Kim H.-S."/>
            <person name="Proctor R.H."/>
            <person name="Brown D.W."/>
        </authorList>
    </citation>
    <scope>NUCLEOTIDE SEQUENCE</scope>
    <source>
        <strain evidence="3">NRRL 22465</strain>
    </source>
</reference>
<feature type="region of interest" description="Disordered" evidence="2">
    <location>
        <begin position="136"/>
        <end position="205"/>
    </location>
</feature>
<feature type="compositionally biased region" description="Basic residues" evidence="2">
    <location>
        <begin position="48"/>
        <end position="62"/>
    </location>
</feature>
<keyword evidence="4" id="KW-1185">Reference proteome</keyword>
<evidence type="ECO:0000313" key="3">
    <source>
        <dbReference type="EMBL" id="KAF4975724.1"/>
    </source>
</evidence>
<gene>
    <name evidence="3" type="ORF">FZEAL_7527</name>
</gene>
<feature type="region of interest" description="Disordered" evidence="2">
    <location>
        <begin position="758"/>
        <end position="782"/>
    </location>
</feature>
<feature type="compositionally biased region" description="Polar residues" evidence="2">
    <location>
        <begin position="484"/>
        <end position="494"/>
    </location>
</feature>
<name>A0A8H4XHS2_9HYPO</name>
<feature type="compositionally biased region" description="Basic residues" evidence="2">
    <location>
        <begin position="465"/>
        <end position="478"/>
    </location>
</feature>
<feature type="compositionally biased region" description="Polar residues" evidence="2">
    <location>
        <begin position="70"/>
        <end position="90"/>
    </location>
</feature>
<feature type="compositionally biased region" description="Basic and acidic residues" evidence="2">
    <location>
        <begin position="365"/>
        <end position="391"/>
    </location>
</feature>
<dbReference type="AlphaFoldDB" id="A0A8H4XHS2"/>
<feature type="compositionally biased region" description="Polar residues" evidence="2">
    <location>
        <begin position="606"/>
        <end position="616"/>
    </location>
</feature>
<feature type="compositionally biased region" description="Basic and acidic residues" evidence="2">
    <location>
        <begin position="550"/>
        <end position="560"/>
    </location>
</feature>
<feature type="compositionally biased region" description="Low complexity" evidence="2">
    <location>
        <begin position="452"/>
        <end position="464"/>
    </location>
</feature>
<evidence type="ECO:0000313" key="4">
    <source>
        <dbReference type="Proteomes" id="UP000635477"/>
    </source>
</evidence>
<protein>
    <submittedName>
        <fullName evidence="3">Uncharacterized protein</fullName>
    </submittedName>
</protein>
<feature type="compositionally biased region" description="Polar residues" evidence="2">
    <location>
        <begin position="766"/>
        <end position="782"/>
    </location>
</feature>
<feature type="coiled-coil region" evidence="1">
    <location>
        <begin position="943"/>
        <end position="981"/>
    </location>
</feature>
<feature type="compositionally biased region" description="Basic and acidic residues" evidence="2">
    <location>
        <begin position="250"/>
        <end position="261"/>
    </location>
</feature>
<feature type="compositionally biased region" description="Polar residues" evidence="2">
    <location>
        <begin position="332"/>
        <end position="342"/>
    </location>
</feature>
<feature type="region of interest" description="Disordered" evidence="2">
    <location>
        <begin position="23"/>
        <end position="116"/>
    </location>
</feature>
<proteinExistence type="predicted"/>
<dbReference type="Proteomes" id="UP000635477">
    <property type="component" value="Unassembled WGS sequence"/>
</dbReference>
<accession>A0A8H4XHS2</accession>
<feature type="region of interest" description="Disordered" evidence="2">
    <location>
        <begin position="852"/>
        <end position="874"/>
    </location>
</feature>
<sequence>MFRIRVKVTITIAAASPKSSVTQPLITLNTPPVEPHPLTTAETDRGMARKGGKSTQRGKPKRQLTEFGQLDTTPTSRHLESPQTGPSQPSAPAPRVAEDETQPLPQASVNPSRVQSSLSIDEYDDWLEDGDLINLANTEEDNQRPATENDLNWSEAGSLTRRSSPVEGRETPRDLWEFENQESLIDPFSSPRSGQGKLPDTMPLPSQLLIDPLAEPLNEAVAMVDFSETASTGRRSSPYASLAATSQVAAEEKWEPKENNPRELLLSQVLDPETLPETATFRPQSPVNHLPADELYDVTPPRSSDQHPPPPRPMQYQAIDDLLGGHQDIAPPQTSQNDQSQEAAPKAPGRSLINFLAEELASQPDEPRPASRRSKQEALTRKADVKKHPEEQLAASEIQESPAAELGPKGRKRKQRAKTPLQFDDATQEIKDIPRPKKTSAPVRMPIMNALKNSNASSSSPVTSAKKKAAPKATRKAAPKVASKTVSKPTTNKEPPQKKPKAAVAEEKTIAEEEEEEAVGQQEEKRDLLIIHDTTAVADLPPASNTRAKTAREPHVEPAKDQQNLEAKNESQGSPQDPVVVSSDPDNSSMWSEDESVPPEPPRSPAVTQTATQKPTVDTDACSAANSTVALQHEPQQHLEAAHNPQSHQSPRSLRSSRAQKAKLSSVIEPRKQLSALSRNTKPMSLLTKIVKPKVLSPRDPNINAKRAPRPLGKTIVSQKQAPARLVETIPAQPARKASKAIRSFSISRVGSPVPVEAGHAPLVAESSSQNAGSQDPQENDLQQGYLSGLSLAKSTRDMTRISLRAESQKQTRKQETVPPPELAVMNKDLHAQILASLRGQTETSVEAQNVAKQNKTRHQGNEVVEQDQSEDPADEAAHKLHALVETILSHLRTKEVTVFRGADAYRKSGIHCVDKIEQKYGQERRALADACKKDGDKFARRVREARGALEDHEKVREEAIQRLEETAAKRQQLYQQATANLRGLHGRLLKRKVAEDREV</sequence>
<feature type="compositionally biased region" description="Polar residues" evidence="2">
    <location>
        <begin position="144"/>
        <end position="163"/>
    </location>
</feature>
<comment type="caution">
    <text evidence="3">The sequence shown here is derived from an EMBL/GenBank/DDBJ whole genome shotgun (WGS) entry which is preliminary data.</text>
</comment>
<dbReference type="OrthoDB" id="4953021at2759"/>
<feature type="compositionally biased region" description="Acidic residues" evidence="2">
    <location>
        <begin position="865"/>
        <end position="874"/>
    </location>
</feature>
<feature type="compositionally biased region" description="Low complexity" evidence="2">
    <location>
        <begin position="571"/>
        <end position="589"/>
    </location>
</feature>
<feature type="compositionally biased region" description="Basic and acidic residues" evidence="2">
    <location>
        <begin position="167"/>
        <end position="176"/>
    </location>
</feature>
<dbReference type="EMBL" id="JABEYC010000610">
    <property type="protein sequence ID" value="KAF4975724.1"/>
    <property type="molecule type" value="Genomic_DNA"/>
</dbReference>
<organism evidence="3 4">
    <name type="scientific">Fusarium zealandicum</name>
    <dbReference type="NCBI Taxonomy" id="1053134"/>
    <lineage>
        <taxon>Eukaryota</taxon>
        <taxon>Fungi</taxon>
        <taxon>Dikarya</taxon>
        <taxon>Ascomycota</taxon>
        <taxon>Pezizomycotina</taxon>
        <taxon>Sordariomycetes</taxon>
        <taxon>Hypocreomycetidae</taxon>
        <taxon>Hypocreales</taxon>
        <taxon>Nectriaceae</taxon>
        <taxon>Fusarium</taxon>
        <taxon>Fusarium staphyleae species complex</taxon>
    </lineage>
</organism>
<keyword evidence="1" id="KW-0175">Coiled coil</keyword>
<feature type="compositionally biased region" description="Polar residues" evidence="2">
    <location>
        <begin position="644"/>
        <end position="659"/>
    </location>
</feature>
<evidence type="ECO:0000256" key="2">
    <source>
        <dbReference type="SAM" id="MobiDB-lite"/>
    </source>
</evidence>
<reference evidence="3" key="1">
    <citation type="journal article" date="2020" name="BMC Genomics">
        <title>Correction to: Identification and distribution of gene clusters required for synthesis of sphingolipid metabolism inhibitors in diverse species of the filamentous fungus Fusarium.</title>
        <authorList>
            <person name="Kim H.S."/>
            <person name="Lohmar J.M."/>
            <person name="Busman M."/>
            <person name="Brown D.W."/>
            <person name="Naumann T.A."/>
            <person name="Divon H.H."/>
            <person name="Lysoe E."/>
            <person name="Uhlig S."/>
            <person name="Proctor R.H."/>
        </authorList>
    </citation>
    <scope>NUCLEOTIDE SEQUENCE</scope>
    <source>
        <strain evidence="3">NRRL 22465</strain>
    </source>
</reference>
<feature type="compositionally biased region" description="Polar residues" evidence="2">
    <location>
        <begin position="229"/>
        <end position="248"/>
    </location>
</feature>
<feature type="region of interest" description="Disordered" evidence="2">
    <location>
        <begin position="229"/>
        <end position="720"/>
    </location>
</feature>
<feature type="compositionally biased region" description="Polar residues" evidence="2">
    <location>
        <begin position="103"/>
        <end position="116"/>
    </location>
</feature>
<evidence type="ECO:0000256" key="1">
    <source>
        <dbReference type="SAM" id="Coils"/>
    </source>
</evidence>